<protein>
    <recommendedName>
        <fullName evidence="4">DUF116 domain-containing protein</fullName>
    </recommendedName>
</protein>
<accession>A0A150IVZ4</accession>
<dbReference type="EMBL" id="LNGD01000132">
    <property type="protein sequence ID" value="KYC48824.1"/>
    <property type="molecule type" value="Genomic_DNA"/>
</dbReference>
<dbReference type="PIRSF" id="PIRSF006594">
    <property type="entry name" value="UCP006594"/>
    <property type="match status" value="1"/>
</dbReference>
<feature type="transmembrane region" description="Helical" evidence="1">
    <location>
        <begin position="6"/>
        <end position="37"/>
    </location>
</feature>
<name>A0A150IVZ4_9EURY</name>
<comment type="caution">
    <text evidence="2">The sequence shown here is derived from an EMBL/GenBank/DDBJ whole genome shotgun (WGS) entry which is preliminary data.</text>
</comment>
<dbReference type="Pfam" id="PF01976">
    <property type="entry name" value="DUF116"/>
    <property type="match status" value="1"/>
</dbReference>
<dbReference type="AlphaFoldDB" id="A0A150IVZ4"/>
<sequence>MNDLPNFFAVLGVIFVIAVIVLIILIIITSILLYTIIKKKKIIRPRTTLFLVDTLYFPLKRLFVSLNLDESVVDQIEINIRNKILGEEYFSSNLKNRIVVFPYCLRSTECKAKVSPEVGVNCIKCGKCKIGEFKEICDQNSIKVFVAPGGSFVKRVLKKHPASSVLLVACHVELNEMMRILSTKKIPEYGVLLTKTGCIETDVDMDLVKEILFEVR</sequence>
<proteinExistence type="predicted"/>
<gene>
    <name evidence="2" type="ORF">AMQ74_01567</name>
</gene>
<dbReference type="PANTHER" id="PTHR43801:SF1">
    <property type="entry name" value="POLYPRENYL SYNTHETASE"/>
    <property type="match status" value="1"/>
</dbReference>
<organism evidence="2 3">
    <name type="scientific">Candidatus Methanofastidiosum methylothiophilum</name>
    <dbReference type="NCBI Taxonomy" id="1705564"/>
    <lineage>
        <taxon>Archaea</taxon>
        <taxon>Methanobacteriati</taxon>
        <taxon>Methanobacteriota</taxon>
        <taxon>Stenosarchaea group</taxon>
        <taxon>Candidatus Methanofastidiosia</taxon>
        <taxon>Candidatus Methanofastidiosales</taxon>
        <taxon>Candidatus Methanofastidiosaceae</taxon>
        <taxon>Candidatus Methanofastidiosum</taxon>
    </lineage>
</organism>
<evidence type="ECO:0008006" key="4">
    <source>
        <dbReference type="Google" id="ProtNLM"/>
    </source>
</evidence>
<dbReference type="InterPro" id="IPR002829">
    <property type="entry name" value="DUF116"/>
</dbReference>
<keyword evidence="1" id="KW-0812">Transmembrane</keyword>
<keyword evidence="1" id="KW-0472">Membrane</keyword>
<dbReference type="PANTHER" id="PTHR43801">
    <property type="entry name" value="NUCLEOTIDE-BINDING PROTEIN-RELATED"/>
    <property type="match status" value="1"/>
</dbReference>
<keyword evidence="1" id="KW-1133">Transmembrane helix</keyword>
<evidence type="ECO:0000256" key="1">
    <source>
        <dbReference type="SAM" id="Phobius"/>
    </source>
</evidence>
<evidence type="ECO:0000313" key="3">
    <source>
        <dbReference type="Proteomes" id="UP000075578"/>
    </source>
</evidence>
<reference evidence="2 3" key="1">
    <citation type="journal article" date="2016" name="ISME J.">
        <title>Chasing the elusive Euryarchaeota class WSA2: genomes reveal a uniquely fastidious methyl-reducing methanogen.</title>
        <authorList>
            <person name="Nobu M.K."/>
            <person name="Narihiro T."/>
            <person name="Kuroda K."/>
            <person name="Mei R."/>
            <person name="Liu W.T."/>
        </authorList>
    </citation>
    <scope>NUCLEOTIDE SEQUENCE [LARGE SCALE GENOMIC DNA]</scope>
    <source>
        <strain evidence="2">U1lsi0528_Bin089</strain>
    </source>
</reference>
<evidence type="ECO:0000313" key="2">
    <source>
        <dbReference type="EMBL" id="KYC48824.1"/>
    </source>
</evidence>
<dbReference type="Proteomes" id="UP000075578">
    <property type="component" value="Unassembled WGS sequence"/>
</dbReference>